<dbReference type="GO" id="GO:0004519">
    <property type="term" value="F:endonuclease activity"/>
    <property type="evidence" value="ECO:0007669"/>
    <property type="project" value="UniProtKB-KW"/>
</dbReference>
<dbReference type="EMBL" id="PYMK01000045">
    <property type="protein sequence ID" value="PSU21622.1"/>
    <property type="molecule type" value="Genomic_DNA"/>
</dbReference>
<dbReference type="InterPro" id="IPR011089">
    <property type="entry name" value="GmrSD_C"/>
</dbReference>
<organism evidence="2 3">
    <name type="scientific">Photobacterium aquimaris</name>
    <dbReference type="NCBI Taxonomy" id="512643"/>
    <lineage>
        <taxon>Bacteria</taxon>
        <taxon>Pseudomonadati</taxon>
        <taxon>Pseudomonadota</taxon>
        <taxon>Gammaproteobacteria</taxon>
        <taxon>Vibrionales</taxon>
        <taxon>Vibrionaceae</taxon>
        <taxon>Photobacterium</taxon>
    </lineage>
</organism>
<feature type="domain" description="GmrSD restriction endonucleases C-terminal" evidence="1">
    <location>
        <begin position="44"/>
        <end position="157"/>
    </location>
</feature>
<dbReference type="Pfam" id="PF07510">
    <property type="entry name" value="GmrSD_C"/>
    <property type="match status" value="1"/>
</dbReference>
<evidence type="ECO:0000259" key="1">
    <source>
        <dbReference type="Pfam" id="PF07510"/>
    </source>
</evidence>
<keyword evidence="2" id="KW-0255">Endonuclease</keyword>
<keyword evidence="2" id="KW-0378">Hydrolase</keyword>
<gene>
    <name evidence="2" type="ORF">CTM88_20710</name>
</gene>
<evidence type="ECO:0000313" key="3">
    <source>
        <dbReference type="Proteomes" id="UP000240254"/>
    </source>
</evidence>
<dbReference type="RefSeq" id="WP_065176747.1">
    <property type="nucleotide sequence ID" value="NZ_LZFA01000027.1"/>
</dbReference>
<dbReference type="Proteomes" id="UP000240254">
    <property type="component" value="Unassembled WGS sequence"/>
</dbReference>
<evidence type="ECO:0000313" key="2">
    <source>
        <dbReference type="EMBL" id="PSU21622.1"/>
    </source>
</evidence>
<dbReference type="AlphaFoldDB" id="A0A2T3IEC9"/>
<proteinExistence type="predicted"/>
<reference evidence="2 3" key="1">
    <citation type="submission" date="2018-03" db="EMBL/GenBank/DDBJ databases">
        <title>Whole genome sequencing of Histamine producing bacteria.</title>
        <authorList>
            <person name="Butler K."/>
        </authorList>
    </citation>
    <scope>NUCLEOTIDE SEQUENCE [LARGE SCALE GENOMIC DNA]</scope>
    <source>
        <strain evidence="2 3">BS2</strain>
    </source>
</reference>
<keyword evidence="2" id="KW-0540">Nuclease</keyword>
<name>A0A2T3IEC9_9GAMM</name>
<dbReference type="OrthoDB" id="5196645at2"/>
<protein>
    <submittedName>
        <fullName evidence="2">HNH endonuclease</fullName>
    </submittedName>
</protein>
<sequence>MKYLIITLFISSSLFAGEISKYKRDLFGPGWKDFDGDCKSTRHEILTDFSTITPLYKSSKKCRVVRGRWISMYTGDIHTKARVLDIDHIVPVAWAWYHGANEWDTEARIAFYNDPANLIAVEAKLNRQKSAKGPDKWLPPKNQCQYFARFLRIVKKYKLSLSEREFTEYKNKLNHFRCI</sequence>
<accession>A0A2T3IEC9</accession>
<comment type="caution">
    <text evidence="2">The sequence shown here is derived from an EMBL/GenBank/DDBJ whole genome shotgun (WGS) entry which is preliminary data.</text>
</comment>